<dbReference type="EMBL" id="JANAVB010010600">
    <property type="protein sequence ID" value="KAJ6838732.1"/>
    <property type="molecule type" value="Genomic_DNA"/>
</dbReference>
<protein>
    <recommendedName>
        <fullName evidence="4">NADH dehydrogenase subunit 4L</fullName>
    </recommendedName>
</protein>
<evidence type="ECO:0000256" key="1">
    <source>
        <dbReference type="SAM" id="Phobius"/>
    </source>
</evidence>
<sequence length="88" mass="9964">MLAGIVRTYSRIMVVFLGCGNLRFSLPSMRQCKILNTMILEVCTIVEDSVIIVALLTGMTEILSIIILDRRIRLSNCMKFSVVTCFKF</sequence>
<reference evidence="2" key="2">
    <citation type="submission" date="2023-04" db="EMBL/GenBank/DDBJ databases">
        <authorList>
            <person name="Bruccoleri R.E."/>
            <person name="Oakeley E.J."/>
            <person name="Faust A.-M."/>
            <person name="Dessus-Babus S."/>
            <person name="Altorfer M."/>
            <person name="Burckhardt D."/>
            <person name="Oertli M."/>
            <person name="Naumann U."/>
            <person name="Petersen F."/>
            <person name="Wong J."/>
        </authorList>
    </citation>
    <scope>NUCLEOTIDE SEQUENCE</scope>
    <source>
        <strain evidence="2">GSM-AAB239-AS_SAM_17_03QT</strain>
        <tissue evidence="2">Leaf</tissue>
    </source>
</reference>
<gene>
    <name evidence="2" type="ORF">M6B38_318915</name>
</gene>
<keyword evidence="1" id="KW-1133">Transmembrane helix</keyword>
<proteinExistence type="predicted"/>
<evidence type="ECO:0000313" key="2">
    <source>
        <dbReference type="EMBL" id="KAJ6838732.1"/>
    </source>
</evidence>
<dbReference type="Proteomes" id="UP001140949">
    <property type="component" value="Unassembled WGS sequence"/>
</dbReference>
<dbReference type="AlphaFoldDB" id="A0AAX6HDA6"/>
<evidence type="ECO:0008006" key="4">
    <source>
        <dbReference type="Google" id="ProtNLM"/>
    </source>
</evidence>
<comment type="caution">
    <text evidence="2">The sequence shown here is derived from an EMBL/GenBank/DDBJ whole genome shotgun (WGS) entry which is preliminary data.</text>
</comment>
<feature type="transmembrane region" description="Helical" evidence="1">
    <location>
        <begin position="49"/>
        <end position="68"/>
    </location>
</feature>
<accession>A0AAX6HDA6</accession>
<feature type="transmembrane region" description="Helical" evidence="1">
    <location>
        <begin position="12"/>
        <end position="29"/>
    </location>
</feature>
<reference evidence="2" key="1">
    <citation type="journal article" date="2023" name="GigaByte">
        <title>Genome assembly of the bearded iris, Iris pallida Lam.</title>
        <authorList>
            <person name="Bruccoleri R.E."/>
            <person name="Oakeley E.J."/>
            <person name="Faust A.M.E."/>
            <person name="Altorfer M."/>
            <person name="Dessus-Babus S."/>
            <person name="Burckhardt D."/>
            <person name="Oertli M."/>
            <person name="Naumann U."/>
            <person name="Petersen F."/>
            <person name="Wong J."/>
        </authorList>
    </citation>
    <scope>NUCLEOTIDE SEQUENCE</scope>
    <source>
        <strain evidence="2">GSM-AAB239-AS_SAM_17_03QT</strain>
    </source>
</reference>
<keyword evidence="3" id="KW-1185">Reference proteome</keyword>
<name>A0AAX6HDA6_IRIPA</name>
<keyword evidence="1" id="KW-0472">Membrane</keyword>
<keyword evidence="1" id="KW-0812">Transmembrane</keyword>
<organism evidence="2 3">
    <name type="scientific">Iris pallida</name>
    <name type="common">Sweet iris</name>
    <dbReference type="NCBI Taxonomy" id="29817"/>
    <lineage>
        <taxon>Eukaryota</taxon>
        <taxon>Viridiplantae</taxon>
        <taxon>Streptophyta</taxon>
        <taxon>Embryophyta</taxon>
        <taxon>Tracheophyta</taxon>
        <taxon>Spermatophyta</taxon>
        <taxon>Magnoliopsida</taxon>
        <taxon>Liliopsida</taxon>
        <taxon>Asparagales</taxon>
        <taxon>Iridaceae</taxon>
        <taxon>Iridoideae</taxon>
        <taxon>Irideae</taxon>
        <taxon>Iris</taxon>
    </lineage>
</organism>
<evidence type="ECO:0000313" key="3">
    <source>
        <dbReference type="Proteomes" id="UP001140949"/>
    </source>
</evidence>